<keyword evidence="2" id="KW-1185">Reference proteome</keyword>
<name>A0A016SP03_9BILA</name>
<evidence type="ECO:0000313" key="2">
    <source>
        <dbReference type="Proteomes" id="UP000024635"/>
    </source>
</evidence>
<dbReference type="EMBL" id="JARK01001534">
    <property type="protein sequence ID" value="EYB92101.1"/>
    <property type="molecule type" value="Genomic_DNA"/>
</dbReference>
<evidence type="ECO:0000313" key="1">
    <source>
        <dbReference type="EMBL" id="EYB92101.1"/>
    </source>
</evidence>
<reference evidence="2" key="1">
    <citation type="journal article" date="2015" name="Nat. Genet.">
        <title>The genome and transcriptome of the zoonotic hookworm Ancylostoma ceylanicum identify infection-specific gene families.</title>
        <authorList>
            <person name="Schwarz E.M."/>
            <person name="Hu Y."/>
            <person name="Antoshechkin I."/>
            <person name="Miller M.M."/>
            <person name="Sternberg P.W."/>
            <person name="Aroian R.V."/>
        </authorList>
    </citation>
    <scope>NUCLEOTIDE SEQUENCE</scope>
    <source>
        <strain evidence="2">HY135</strain>
    </source>
</reference>
<comment type="caution">
    <text evidence="1">The sequence shown here is derived from an EMBL/GenBank/DDBJ whole genome shotgun (WGS) entry which is preliminary data.</text>
</comment>
<proteinExistence type="predicted"/>
<dbReference type="Proteomes" id="UP000024635">
    <property type="component" value="Unassembled WGS sequence"/>
</dbReference>
<organism evidence="1 2">
    <name type="scientific">Ancylostoma ceylanicum</name>
    <dbReference type="NCBI Taxonomy" id="53326"/>
    <lineage>
        <taxon>Eukaryota</taxon>
        <taxon>Metazoa</taxon>
        <taxon>Ecdysozoa</taxon>
        <taxon>Nematoda</taxon>
        <taxon>Chromadorea</taxon>
        <taxon>Rhabditida</taxon>
        <taxon>Rhabditina</taxon>
        <taxon>Rhabditomorpha</taxon>
        <taxon>Strongyloidea</taxon>
        <taxon>Ancylostomatidae</taxon>
        <taxon>Ancylostomatinae</taxon>
        <taxon>Ancylostoma</taxon>
    </lineage>
</organism>
<dbReference type="AlphaFoldDB" id="A0A016SP03"/>
<protein>
    <submittedName>
        <fullName evidence="1">Uncharacterized protein</fullName>
    </submittedName>
</protein>
<accession>A0A016SP03</accession>
<gene>
    <name evidence="1" type="primary">Acey_s0198.g1634</name>
    <name evidence="1" type="ORF">Y032_0198g1634</name>
</gene>
<sequence>MDLLILSTFHNFRTGKGFDMSTGVLQCADNEYVDHFGQKYRFIDFIDFFTFARIRLGTCQMGFSNMPNTNMTSTLREIVDYY</sequence>